<keyword evidence="2" id="KW-1133">Transmembrane helix</keyword>
<accession>A0ABR1DIN3</accession>
<protein>
    <submittedName>
        <fullName evidence="3">Uncharacterized protein</fullName>
    </submittedName>
</protein>
<feature type="region of interest" description="Disordered" evidence="1">
    <location>
        <begin position="48"/>
        <end position="67"/>
    </location>
</feature>
<gene>
    <name evidence="3" type="primary">Necator_chrIV.g15647</name>
    <name evidence="3" type="ORF">RB195_002352</name>
</gene>
<evidence type="ECO:0000256" key="2">
    <source>
        <dbReference type="SAM" id="Phobius"/>
    </source>
</evidence>
<dbReference type="EMBL" id="JAVFWL010000004">
    <property type="protein sequence ID" value="KAK6750329.1"/>
    <property type="molecule type" value="Genomic_DNA"/>
</dbReference>
<proteinExistence type="predicted"/>
<feature type="compositionally biased region" description="Acidic residues" evidence="1">
    <location>
        <begin position="49"/>
        <end position="60"/>
    </location>
</feature>
<feature type="region of interest" description="Disordered" evidence="1">
    <location>
        <begin position="105"/>
        <end position="135"/>
    </location>
</feature>
<keyword evidence="4" id="KW-1185">Reference proteome</keyword>
<comment type="caution">
    <text evidence="3">The sequence shown here is derived from an EMBL/GenBank/DDBJ whole genome shotgun (WGS) entry which is preliminary data.</text>
</comment>
<keyword evidence="2" id="KW-0812">Transmembrane</keyword>
<feature type="compositionally biased region" description="Polar residues" evidence="1">
    <location>
        <begin position="108"/>
        <end position="122"/>
    </location>
</feature>
<sequence>MVKAVDCEIIPLWIAMGALITVIFSTMNVTCGKRKSKVLEMPERQSCEEVSEVTESETDEDAKSPEKISLAEKSLDELKAMCRCTPKPLPVLRYRRTGKPPILYYARSGSSGNENKSLSSTLDENKPEQKSRTHWFYASKSSTKNARIQGQESMALDKSQEEPVRLSEERCISFKQPKKKRIVGARDPQYMTLAELNPDCYFEYPKSKQAVGDDF</sequence>
<reference evidence="3 4" key="1">
    <citation type="submission" date="2023-08" db="EMBL/GenBank/DDBJ databases">
        <title>A Necator americanus chromosomal reference genome.</title>
        <authorList>
            <person name="Ilik V."/>
            <person name="Petrzelkova K.J."/>
            <person name="Pardy F."/>
            <person name="Fuh T."/>
            <person name="Niatou-Singa F.S."/>
            <person name="Gouil Q."/>
            <person name="Baker L."/>
            <person name="Ritchie M.E."/>
            <person name="Jex A.R."/>
            <person name="Gazzola D."/>
            <person name="Li H."/>
            <person name="Toshio Fujiwara R."/>
            <person name="Zhan B."/>
            <person name="Aroian R.V."/>
            <person name="Pafco B."/>
            <person name="Schwarz E.M."/>
        </authorList>
    </citation>
    <scope>NUCLEOTIDE SEQUENCE [LARGE SCALE GENOMIC DNA]</scope>
    <source>
        <strain evidence="3 4">Aroian</strain>
        <tissue evidence="3">Whole animal</tissue>
    </source>
</reference>
<evidence type="ECO:0000313" key="3">
    <source>
        <dbReference type="EMBL" id="KAK6750329.1"/>
    </source>
</evidence>
<keyword evidence="2" id="KW-0472">Membrane</keyword>
<feature type="transmembrane region" description="Helical" evidence="2">
    <location>
        <begin position="12"/>
        <end position="31"/>
    </location>
</feature>
<dbReference type="Pfam" id="PF03057">
    <property type="entry name" value="DUF236"/>
    <property type="match status" value="1"/>
</dbReference>
<organism evidence="3 4">
    <name type="scientific">Necator americanus</name>
    <name type="common">Human hookworm</name>
    <dbReference type="NCBI Taxonomy" id="51031"/>
    <lineage>
        <taxon>Eukaryota</taxon>
        <taxon>Metazoa</taxon>
        <taxon>Ecdysozoa</taxon>
        <taxon>Nematoda</taxon>
        <taxon>Chromadorea</taxon>
        <taxon>Rhabditida</taxon>
        <taxon>Rhabditina</taxon>
        <taxon>Rhabditomorpha</taxon>
        <taxon>Strongyloidea</taxon>
        <taxon>Ancylostomatidae</taxon>
        <taxon>Bunostominae</taxon>
        <taxon>Necator</taxon>
    </lineage>
</organism>
<dbReference type="InterPro" id="IPR004296">
    <property type="entry name" value="DUF236"/>
</dbReference>
<name>A0ABR1DIN3_NECAM</name>
<evidence type="ECO:0000313" key="4">
    <source>
        <dbReference type="Proteomes" id="UP001303046"/>
    </source>
</evidence>
<dbReference type="Proteomes" id="UP001303046">
    <property type="component" value="Unassembled WGS sequence"/>
</dbReference>
<evidence type="ECO:0000256" key="1">
    <source>
        <dbReference type="SAM" id="MobiDB-lite"/>
    </source>
</evidence>